<keyword evidence="2" id="KW-0067">ATP-binding</keyword>
<dbReference type="InterPro" id="IPR036390">
    <property type="entry name" value="WH_DNA-bd_sf"/>
</dbReference>
<evidence type="ECO:0000259" key="3">
    <source>
        <dbReference type="PROSITE" id="PS51459"/>
    </source>
</evidence>
<dbReference type="PROSITE" id="PS51459">
    <property type="entry name" value="FIDO"/>
    <property type="match status" value="1"/>
</dbReference>
<protein>
    <submittedName>
        <fullName evidence="4">Fic family protein</fullName>
    </submittedName>
</protein>
<evidence type="ECO:0000313" key="4">
    <source>
        <dbReference type="EMBL" id="NYT27461.1"/>
    </source>
</evidence>
<dbReference type="Gene3D" id="1.10.10.10">
    <property type="entry name" value="Winged helix-like DNA-binding domain superfamily/Winged helix DNA-binding domain"/>
    <property type="match status" value="1"/>
</dbReference>
<dbReference type="InterPro" id="IPR036597">
    <property type="entry name" value="Fido-like_dom_sf"/>
</dbReference>
<accession>A0A853F3A2</accession>
<comment type="caution">
    <text evidence="4">The sequence shown here is derived from an EMBL/GenBank/DDBJ whole genome shotgun (WGS) entry which is preliminary data.</text>
</comment>
<proteinExistence type="predicted"/>
<dbReference type="Proteomes" id="UP000568751">
    <property type="component" value="Unassembled WGS sequence"/>
</dbReference>
<dbReference type="SUPFAM" id="SSF46785">
    <property type="entry name" value="Winged helix' DNA-binding domain"/>
    <property type="match status" value="1"/>
</dbReference>
<dbReference type="PANTHER" id="PTHR13504">
    <property type="entry name" value="FIDO DOMAIN-CONTAINING PROTEIN DDB_G0283145"/>
    <property type="match status" value="1"/>
</dbReference>
<dbReference type="AlphaFoldDB" id="A0A853F3A2"/>
<evidence type="ECO:0000313" key="5">
    <source>
        <dbReference type="Proteomes" id="UP000568751"/>
    </source>
</evidence>
<evidence type="ECO:0000256" key="1">
    <source>
        <dbReference type="PIRSR" id="PIRSR640198-1"/>
    </source>
</evidence>
<feature type="binding site" evidence="2">
    <location>
        <begin position="116"/>
        <end position="123"/>
    </location>
    <ligand>
        <name>ATP</name>
        <dbReference type="ChEBI" id="CHEBI:30616"/>
    </ligand>
</feature>
<feature type="domain" description="Fido" evidence="3">
    <location>
        <begin position="20"/>
        <end position="180"/>
    </location>
</feature>
<dbReference type="InterPro" id="IPR036388">
    <property type="entry name" value="WH-like_DNA-bd_sf"/>
</dbReference>
<gene>
    <name evidence="4" type="ORF">H0A76_05895</name>
</gene>
<dbReference type="Pfam" id="PF02661">
    <property type="entry name" value="Fic"/>
    <property type="match status" value="1"/>
</dbReference>
<dbReference type="Gene3D" id="1.10.3290.10">
    <property type="entry name" value="Fido-like domain"/>
    <property type="match status" value="1"/>
</dbReference>
<dbReference type="EMBL" id="JACCHT010000001">
    <property type="protein sequence ID" value="NYT27461.1"/>
    <property type="molecule type" value="Genomic_DNA"/>
</dbReference>
<dbReference type="InterPro" id="IPR003812">
    <property type="entry name" value="Fido"/>
</dbReference>
<dbReference type="SUPFAM" id="SSF140931">
    <property type="entry name" value="Fic-like"/>
    <property type="match status" value="1"/>
</dbReference>
<organism evidence="4 5">
    <name type="scientific">Candidatus Thiodubiliella endoseptemdiera</name>
    <dbReference type="NCBI Taxonomy" id="2738886"/>
    <lineage>
        <taxon>Bacteria</taxon>
        <taxon>Pseudomonadati</taxon>
        <taxon>Pseudomonadota</taxon>
        <taxon>Gammaproteobacteria</taxon>
        <taxon>Candidatus Pseudothioglobaceae</taxon>
        <taxon>Candidatus Thiodubiliella</taxon>
    </lineage>
</organism>
<reference evidence="4 5" key="1">
    <citation type="submission" date="2020-05" db="EMBL/GenBank/DDBJ databases">
        <title>Horizontal transmission and recombination maintain forever young bacterial symbiont genomes.</title>
        <authorList>
            <person name="Russell S.L."/>
            <person name="Pepper-Tunick E."/>
            <person name="Svedberg J."/>
            <person name="Byrne A."/>
            <person name="Ruelas Castillo J."/>
            <person name="Vollmers C."/>
            <person name="Beinart R.A."/>
            <person name="Corbett-Detig R."/>
        </authorList>
    </citation>
    <scope>NUCLEOTIDE SEQUENCE [LARGE SCALE GENOMIC DNA]</scope>
    <source>
        <strain evidence="4">455</strain>
    </source>
</reference>
<feature type="active site" evidence="1">
    <location>
        <position position="112"/>
    </location>
</feature>
<sequence length="283" mass="32754">MAGYSEVMETIFANFEYIKISENYIKQLHIILLKHSDKDTRHRGEYKKHTNNVEAFDGLGKSLGVVFATTSAFDTPNKMQELIYWTRETLNDKSYHPLIVIAVFNLVFLAIHPFQDGNGRLSRALVSLLMLKSGYGYISYTSLESIIEKNKDGYYLALQRTQKTLNSTIDWSAWLNFFFRSLKRQKDHLQTKTSNAERYSHLPKESVIIMQYLDKYNRITITEASNIITTISKPSVKNRLSELLKLGLIVRHGKARGTWYSKNSVNSFDIFNDLKPLKQHLVL</sequence>
<keyword evidence="2" id="KW-0547">Nucleotide-binding</keyword>
<dbReference type="GO" id="GO:0005524">
    <property type="term" value="F:ATP binding"/>
    <property type="evidence" value="ECO:0007669"/>
    <property type="project" value="UniProtKB-KW"/>
</dbReference>
<dbReference type="InterPro" id="IPR040198">
    <property type="entry name" value="Fido_containing"/>
</dbReference>
<name>A0A853F3A2_9GAMM</name>
<dbReference type="PANTHER" id="PTHR13504:SF38">
    <property type="entry name" value="FIDO DOMAIN-CONTAINING PROTEIN"/>
    <property type="match status" value="1"/>
</dbReference>
<evidence type="ECO:0000256" key="2">
    <source>
        <dbReference type="PIRSR" id="PIRSR640198-2"/>
    </source>
</evidence>